<dbReference type="AlphaFoldDB" id="A0AAW0GXM8"/>
<evidence type="ECO:0000313" key="2">
    <source>
        <dbReference type="EMBL" id="KAK7696304.1"/>
    </source>
</evidence>
<dbReference type="Pfam" id="PF24968">
    <property type="entry name" value="DUF7770"/>
    <property type="match status" value="1"/>
</dbReference>
<proteinExistence type="predicted"/>
<keyword evidence="3" id="KW-1185">Reference proteome</keyword>
<evidence type="ECO:0000313" key="3">
    <source>
        <dbReference type="Proteomes" id="UP001385951"/>
    </source>
</evidence>
<sequence length="207" mass="23082">MSTPPVERAAFGPVLAALQAQPLIPGGESDTKSTYNIGVEEKYMSAKIAEVRAATKTELLREGVLRIGYFFRLFLVINRKASVELQTYRLSQATGICNVLVIRRKYVFSTKNLVQQHQMLCANEGNLTVEQVINHIIHVKERYKYKFDCETGSGCRYWCNIVVQDLEDLGLLSAGTAAGMLEWGDGVAELDRSHMSIPATPGTFYQD</sequence>
<dbReference type="Proteomes" id="UP001385951">
    <property type="component" value="Unassembled WGS sequence"/>
</dbReference>
<organism evidence="2 3">
    <name type="scientific">Cerrena zonata</name>
    <dbReference type="NCBI Taxonomy" id="2478898"/>
    <lineage>
        <taxon>Eukaryota</taxon>
        <taxon>Fungi</taxon>
        <taxon>Dikarya</taxon>
        <taxon>Basidiomycota</taxon>
        <taxon>Agaricomycotina</taxon>
        <taxon>Agaricomycetes</taxon>
        <taxon>Polyporales</taxon>
        <taxon>Cerrenaceae</taxon>
        <taxon>Cerrena</taxon>
    </lineage>
</organism>
<evidence type="ECO:0000259" key="1">
    <source>
        <dbReference type="Pfam" id="PF24968"/>
    </source>
</evidence>
<dbReference type="InterPro" id="IPR056672">
    <property type="entry name" value="DUF7770"/>
</dbReference>
<reference evidence="2 3" key="1">
    <citation type="submission" date="2022-09" db="EMBL/GenBank/DDBJ databases">
        <authorList>
            <person name="Palmer J.M."/>
        </authorList>
    </citation>
    <scope>NUCLEOTIDE SEQUENCE [LARGE SCALE GENOMIC DNA]</scope>
    <source>
        <strain evidence="2 3">DSM 7382</strain>
    </source>
</reference>
<name>A0AAW0GXM8_9APHY</name>
<gene>
    <name evidence="2" type="ORF">QCA50_000958</name>
</gene>
<feature type="domain" description="DUF7770" evidence="1">
    <location>
        <begin position="69"/>
        <end position="205"/>
    </location>
</feature>
<protein>
    <recommendedName>
        <fullName evidence="1">DUF7770 domain-containing protein</fullName>
    </recommendedName>
</protein>
<comment type="caution">
    <text evidence="2">The sequence shown here is derived from an EMBL/GenBank/DDBJ whole genome shotgun (WGS) entry which is preliminary data.</text>
</comment>
<dbReference type="EMBL" id="JASBNA010000001">
    <property type="protein sequence ID" value="KAK7696304.1"/>
    <property type="molecule type" value="Genomic_DNA"/>
</dbReference>
<accession>A0AAW0GXM8</accession>